<gene>
    <name evidence="1" type="ORF">ULMS_05480</name>
</gene>
<comment type="caution">
    <text evidence="1">The sequence shown here is derived from an EMBL/GenBank/DDBJ whole genome shotgun (WGS) entry which is preliminary data.</text>
</comment>
<dbReference type="EMBL" id="BKCF01000001">
    <property type="protein sequence ID" value="GEQ85040.1"/>
    <property type="molecule type" value="Genomic_DNA"/>
</dbReference>
<dbReference type="Gene3D" id="2.40.160.20">
    <property type="match status" value="1"/>
</dbReference>
<accession>A0A5J4FTN8</accession>
<name>A0A5J4FTN8_9FLAO</name>
<keyword evidence="2" id="KW-1185">Reference proteome</keyword>
<dbReference type="Proteomes" id="UP000326994">
    <property type="component" value="Unassembled WGS sequence"/>
</dbReference>
<reference evidence="1 2" key="1">
    <citation type="submission" date="2019-08" db="EMBL/GenBank/DDBJ databases">
        <title>Ulvibacter marinistellae sp. nov., isolated from a starfish, Patiria pectinifera.</title>
        <authorList>
            <person name="Kawano K."/>
            <person name="Ushijima N."/>
            <person name="Kihara M."/>
            <person name="Itoh H."/>
        </authorList>
    </citation>
    <scope>NUCLEOTIDE SEQUENCE [LARGE SCALE GENOMIC DNA]</scope>
    <source>
        <strain evidence="1 2">KK4</strain>
    </source>
</reference>
<proteinExistence type="predicted"/>
<sequence length="260" mass="29559">MILFAFCKQEVHSQAGFSHEIGVITGPVAFYSDYGIRGNNETNTGNVGFGFGIIHYLNFSYRADCNCYTRDKFFNDHFKVRNELDYHKTNLQHYGPLVADDETSVFSDQLRAVTASTRVIEIGSQLEYFPLSIRDFASMQYRLAPFISFGVHYVNFDPEAESSLAPGGDINSPVATGDKYRNAYQQEGGSTWSVVGSIGVRYKLNDYADIMLDSRWTYYFSDWVDGLNPGLEQNGILPVPENKANDWIYWLNIGYIHYLD</sequence>
<evidence type="ECO:0000313" key="2">
    <source>
        <dbReference type="Proteomes" id="UP000326994"/>
    </source>
</evidence>
<dbReference type="AlphaFoldDB" id="A0A5J4FTN8"/>
<protein>
    <submittedName>
        <fullName evidence="1">Glutamate dehydrogenase</fullName>
    </submittedName>
</protein>
<organism evidence="1 2">
    <name type="scientific">Patiriisocius marinistellae</name>
    <dbReference type="NCBI Taxonomy" id="2494560"/>
    <lineage>
        <taxon>Bacteria</taxon>
        <taxon>Pseudomonadati</taxon>
        <taxon>Bacteroidota</taxon>
        <taxon>Flavobacteriia</taxon>
        <taxon>Flavobacteriales</taxon>
        <taxon>Flavobacteriaceae</taxon>
        <taxon>Patiriisocius</taxon>
    </lineage>
</organism>
<evidence type="ECO:0000313" key="1">
    <source>
        <dbReference type="EMBL" id="GEQ85040.1"/>
    </source>
</evidence>
<dbReference type="NCBIfam" id="NF047659">
    <property type="entry name" value="THC0290_0291_fam"/>
    <property type="match status" value="1"/>
</dbReference>